<evidence type="ECO:0000313" key="5">
    <source>
        <dbReference type="EMBL" id="NOU61915.1"/>
    </source>
</evidence>
<feature type="transmembrane region" description="Helical" evidence="2">
    <location>
        <begin position="283"/>
        <end position="305"/>
    </location>
</feature>
<evidence type="ECO:0000256" key="1">
    <source>
        <dbReference type="ARBA" id="ARBA00022729"/>
    </source>
</evidence>
<keyword evidence="2" id="KW-0812">Transmembrane</keyword>
<evidence type="ECO:0000256" key="2">
    <source>
        <dbReference type="SAM" id="Phobius"/>
    </source>
</evidence>
<name>A0ABX1X0K8_9BACT</name>
<keyword evidence="6" id="KW-1185">Reference proteome</keyword>
<proteinExistence type="predicted"/>
<reference evidence="5 6" key="1">
    <citation type="submission" date="2018-12" db="EMBL/GenBank/DDBJ databases">
        <title>Marinifilum JC070 sp. nov., a marine bacterium isolated from Yongle Blue Hole in the South China Sea.</title>
        <authorList>
            <person name="Fu T."/>
        </authorList>
    </citation>
    <scope>NUCLEOTIDE SEQUENCE [LARGE SCALE GENOMIC DNA]</scope>
    <source>
        <strain evidence="5 6">JC070</strain>
    </source>
</reference>
<dbReference type="Proteomes" id="UP000732105">
    <property type="component" value="Unassembled WGS sequence"/>
</dbReference>
<protein>
    <recommendedName>
        <fullName evidence="4">Doubled CXXCH motif domain-containing protein</fullName>
    </recommendedName>
</protein>
<dbReference type="SUPFAM" id="SSF48695">
    <property type="entry name" value="Multiheme cytochromes"/>
    <property type="match status" value="1"/>
</dbReference>
<dbReference type="PANTHER" id="PTHR35038">
    <property type="entry name" value="DISSIMILATORY SULFITE REDUCTASE SIRA"/>
    <property type="match status" value="1"/>
</dbReference>
<dbReference type="InterPro" id="IPR010177">
    <property type="entry name" value="Paired_CXXCH_1"/>
</dbReference>
<keyword evidence="2" id="KW-1133">Transmembrane helix</keyword>
<feature type="chain" id="PRO_5045421893" description="Doubled CXXCH motif domain-containing protein" evidence="3">
    <location>
        <begin position="22"/>
        <end position="311"/>
    </location>
</feature>
<dbReference type="InterPro" id="IPR051829">
    <property type="entry name" value="Multiheme_Cytochr_ET"/>
</dbReference>
<dbReference type="EMBL" id="RZNH01000045">
    <property type="protein sequence ID" value="NOU61915.1"/>
    <property type="molecule type" value="Genomic_DNA"/>
</dbReference>
<keyword evidence="2" id="KW-0472">Membrane</keyword>
<dbReference type="PANTHER" id="PTHR35038:SF8">
    <property type="entry name" value="C-TYPE POLYHEME CYTOCHROME OMCC"/>
    <property type="match status" value="1"/>
</dbReference>
<keyword evidence="1 3" id="KW-0732">Signal</keyword>
<gene>
    <name evidence="5" type="ORF">ELS83_19125</name>
</gene>
<dbReference type="RefSeq" id="WP_171597169.1">
    <property type="nucleotide sequence ID" value="NZ_RZNH01000045.1"/>
</dbReference>
<sequence length="311" mass="35657">MKLLKLLLVCSLFLAGILVNAQEKEANKNHSCLKCHGHTTFKYMNEDFGMEIKESMCANRMIDTLAYAQSNHGMFKCTDCHSPEYETFPHPGQLRMELMYACNDCHGGDPEYAKFHFEAIEEAFYESMHYNRSPDAFTCWSCHNPHTYKTQARVGENIIETVRYDNNICLSCHADVSKYELLTERENINILQSHDWLPNQELHFKSVRCIECHTQLSDSLLVSHVVMPRDSAIRECTSCHSANSHLMASLYRYKSLESRKGGGFLNAVILNDSYVIGANRNQYLNILSVVIFGLVLIGIFTHALIRILKRK</sequence>
<evidence type="ECO:0000256" key="3">
    <source>
        <dbReference type="SAM" id="SignalP"/>
    </source>
</evidence>
<evidence type="ECO:0000259" key="4">
    <source>
        <dbReference type="Pfam" id="PF09699"/>
    </source>
</evidence>
<accession>A0ABX1X0K8</accession>
<feature type="signal peptide" evidence="3">
    <location>
        <begin position="1"/>
        <end position="21"/>
    </location>
</feature>
<comment type="caution">
    <text evidence="5">The sequence shown here is derived from an EMBL/GenBank/DDBJ whole genome shotgun (WGS) entry which is preliminary data.</text>
</comment>
<dbReference type="Pfam" id="PF09699">
    <property type="entry name" value="Paired_CXXCH_1"/>
    <property type="match status" value="1"/>
</dbReference>
<evidence type="ECO:0000313" key="6">
    <source>
        <dbReference type="Proteomes" id="UP000732105"/>
    </source>
</evidence>
<dbReference type="Gene3D" id="1.10.1130.10">
    <property type="entry name" value="Flavocytochrome C3, Chain A"/>
    <property type="match status" value="2"/>
</dbReference>
<dbReference type="InterPro" id="IPR036280">
    <property type="entry name" value="Multihaem_cyt_sf"/>
</dbReference>
<organism evidence="5 6">
    <name type="scientific">Marinifilum caeruleilacunae</name>
    <dbReference type="NCBI Taxonomy" id="2499076"/>
    <lineage>
        <taxon>Bacteria</taxon>
        <taxon>Pseudomonadati</taxon>
        <taxon>Bacteroidota</taxon>
        <taxon>Bacteroidia</taxon>
        <taxon>Marinilabiliales</taxon>
        <taxon>Marinifilaceae</taxon>
    </lineage>
</organism>
<feature type="domain" description="Doubled CXXCH motif" evidence="4">
    <location>
        <begin position="139"/>
        <end position="176"/>
    </location>
</feature>